<reference evidence="3 4" key="1">
    <citation type="submission" date="2024-05" db="EMBL/GenBank/DDBJ databases">
        <title>Roseateles sp. DJS-2-20 16S ribosomal RNA gene Genome sequencing and assembly.</title>
        <authorList>
            <person name="Woo H."/>
        </authorList>
    </citation>
    <scope>NUCLEOTIDE SEQUENCE [LARGE SCALE GENOMIC DNA]</scope>
    <source>
        <strain evidence="3 4">DJS-2-20</strain>
    </source>
</reference>
<name>A0ABV0G6N2_9BURK</name>
<feature type="transmembrane region" description="Helical" evidence="1">
    <location>
        <begin position="87"/>
        <end position="109"/>
    </location>
</feature>
<evidence type="ECO:0000259" key="2">
    <source>
        <dbReference type="Pfam" id="PF01757"/>
    </source>
</evidence>
<gene>
    <name evidence="3" type="ORF">ABDJ85_18065</name>
</gene>
<dbReference type="EC" id="2.3.-.-" evidence="3"/>
<evidence type="ECO:0000256" key="1">
    <source>
        <dbReference type="SAM" id="Phobius"/>
    </source>
</evidence>
<feature type="transmembrane region" description="Helical" evidence="1">
    <location>
        <begin position="175"/>
        <end position="196"/>
    </location>
</feature>
<feature type="transmembrane region" description="Helical" evidence="1">
    <location>
        <begin position="257"/>
        <end position="276"/>
    </location>
</feature>
<keyword evidence="3" id="KW-0012">Acyltransferase</keyword>
<dbReference type="Pfam" id="PF01757">
    <property type="entry name" value="Acyl_transf_3"/>
    <property type="match status" value="1"/>
</dbReference>
<protein>
    <submittedName>
        <fullName evidence="3">Acyltransferase</fullName>
        <ecNumber evidence="3">2.3.-.-</ecNumber>
    </submittedName>
</protein>
<organism evidence="3 4">
    <name type="scientific">Roseateles paludis</name>
    <dbReference type="NCBI Taxonomy" id="3145238"/>
    <lineage>
        <taxon>Bacteria</taxon>
        <taxon>Pseudomonadati</taxon>
        <taxon>Pseudomonadota</taxon>
        <taxon>Betaproteobacteria</taxon>
        <taxon>Burkholderiales</taxon>
        <taxon>Sphaerotilaceae</taxon>
        <taxon>Roseateles</taxon>
    </lineage>
</organism>
<dbReference type="PANTHER" id="PTHR23028:SF131">
    <property type="entry name" value="BLR2367 PROTEIN"/>
    <property type="match status" value="1"/>
</dbReference>
<keyword evidence="3" id="KW-0808">Transferase</keyword>
<dbReference type="PANTHER" id="PTHR23028">
    <property type="entry name" value="ACETYLTRANSFERASE"/>
    <property type="match status" value="1"/>
</dbReference>
<keyword evidence="1" id="KW-0472">Membrane</keyword>
<feature type="transmembrane region" description="Helical" evidence="1">
    <location>
        <begin position="150"/>
        <end position="169"/>
    </location>
</feature>
<dbReference type="EMBL" id="JBDPZD010000006">
    <property type="protein sequence ID" value="MEO3693382.1"/>
    <property type="molecule type" value="Genomic_DNA"/>
</dbReference>
<dbReference type="InterPro" id="IPR002656">
    <property type="entry name" value="Acyl_transf_3_dom"/>
</dbReference>
<evidence type="ECO:0000313" key="4">
    <source>
        <dbReference type="Proteomes" id="UP001495147"/>
    </source>
</evidence>
<keyword evidence="1" id="KW-0812">Transmembrane</keyword>
<accession>A0ABV0G6N2</accession>
<dbReference type="Proteomes" id="UP001495147">
    <property type="component" value="Unassembled WGS sequence"/>
</dbReference>
<feature type="transmembrane region" description="Helical" evidence="1">
    <location>
        <begin position="46"/>
        <end position="66"/>
    </location>
</feature>
<proteinExistence type="predicted"/>
<feature type="transmembrane region" description="Helical" evidence="1">
    <location>
        <begin position="288"/>
        <end position="307"/>
    </location>
</feature>
<feature type="transmembrane region" description="Helical" evidence="1">
    <location>
        <begin position="232"/>
        <end position="250"/>
    </location>
</feature>
<sequence length="363" mass="40228">MTTTSDASSSPNAVEEKRAYVHSLDGVRGLAALAVVLYHVEYFHAWFARGYLAVDLFFILSGFVLTHRYGQQIERRGSFGRFALARLARLYPLHFATLAVLALAELVLGHYGKHAVIQGDLGYSLIMNLLLLQAVGFSDSPSWNTSAWSISAEFWFNLLWALLLAVPLIKRFITPLFALAWAVGLMLLIQHSVLIDYHMEKIGGMTTALLRCAVGFSCGALIYGVRQQAQRFSRWAAVAGLIAVLLVVALKPEYMDYWVVAFVFPLLIIASLASAHQSWWVTFLEWKPVAWLGVISYSVYLNHLLVIKAVNLVASKLDLLSRGALIVVVVLALSAFTYRFVEAPARRWLVSLAGRSSGIQVPA</sequence>
<feature type="transmembrane region" description="Helical" evidence="1">
    <location>
        <begin position="208"/>
        <end position="226"/>
    </location>
</feature>
<dbReference type="InterPro" id="IPR050879">
    <property type="entry name" value="Acyltransferase_3"/>
</dbReference>
<keyword evidence="4" id="KW-1185">Reference proteome</keyword>
<comment type="caution">
    <text evidence="3">The sequence shown here is derived from an EMBL/GenBank/DDBJ whole genome shotgun (WGS) entry which is preliminary data.</text>
</comment>
<dbReference type="RefSeq" id="WP_347706191.1">
    <property type="nucleotide sequence ID" value="NZ_JBDPZD010000006.1"/>
</dbReference>
<keyword evidence="1" id="KW-1133">Transmembrane helix</keyword>
<feature type="domain" description="Acyltransferase 3" evidence="2">
    <location>
        <begin position="22"/>
        <end position="338"/>
    </location>
</feature>
<evidence type="ECO:0000313" key="3">
    <source>
        <dbReference type="EMBL" id="MEO3693382.1"/>
    </source>
</evidence>
<dbReference type="GO" id="GO:0016746">
    <property type="term" value="F:acyltransferase activity"/>
    <property type="evidence" value="ECO:0007669"/>
    <property type="project" value="UniProtKB-KW"/>
</dbReference>
<feature type="transmembrane region" description="Helical" evidence="1">
    <location>
        <begin position="319"/>
        <end position="341"/>
    </location>
</feature>